<keyword evidence="2" id="KW-1185">Reference proteome</keyword>
<evidence type="ECO:0000313" key="1">
    <source>
        <dbReference type="EMBL" id="QDT11437.1"/>
    </source>
</evidence>
<dbReference type="EMBL" id="CP036526">
    <property type="protein sequence ID" value="QDT11437.1"/>
    <property type="molecule type" value="Genomic_DNA"/>
</dbReference>
<sequence length="118" mass="13486">MQITLILVLLIAQPVLAGEHWVRTDVDGKIQSVGRRIINQQVANVFVQRSQSTYDLSNMRFRNHPKHDGVSEDDERKWAVAARREVLANIDSHPPDDQKFIPWAMNPKFSARQSDGVL</sequence>
<dbReference type="AlphaFoldDB" id="A0A517NWD6"/>
<evidence type="ECO:0000313" key="2">
    <source>
        <dbReference type="Proteomes" id="UP000319817"/>
    </source>
</evidence>
<proteinExistence type="predicted"/>
<protein>
    <submittedName>
        <fullName evidence="1">Uncharacterized protein</fullName>
    </submittedName>
</protein>
<name>A0A517NWD6_9BACT</name>
<reference evidence="1 2" key="1">
    <citation type="submission" date="2019-02" db="EMBL/GenBank/DDBJ databases">
        <title>Deep-cultivation of Planctomycetes and their phenomic and genomic characterization uncovers novel biology.</title>
        <authorList>
            <person name="Wiegand S."/>
            <person name="Jogler M."/>
            <person name="Boedeker C."/>
            <person name="Pinto D."/>
            <person name="Vollmers J."/>
            <person name="Rivas-Marin E."/>
            <person name="Kohn T."/>
            <person name="Peeters S.H."/>
            <person name="Heuer A."/>
            <person name="Rast P."/>
            <person name="Oberbeckmann S."/>
            <person name="Bunk B."/>
            <person name="Jeske O."/>
            <person name="Meyerdierks A."/>
            <person name="Storesund J.E."/>
            <person name="Kallscheuer N."/>
            <person name="Luecker S."/>
            <person name="Lage O.M."/>
            <person name="Pohl T."/>
            <person name="Merkel B.J."/>
            <person name="Hornburger P."/>
            <person name="Mueller R.-W."/>
            <person name="Bruemmer F."/>
            <person name="Labrenz M."/>
            <person name="Spormann A.M."/>
            <person name="Op den Camp H."/>
            <person name="Overmann J."/>
            <person name="Amann R."/>
            <person name="Jetten M.S.M."/>
            <person name="Mascher T."/>
            <person name="Medema M.H."/>
            <person name="Devos D.P."/>
            <person name="Kaster A.-K."/>
            <person name="Ovreas L."/>
            <person name="Rohde M."/>
            <person name="Galperin M.Y."/>
            <person name="Jogler C."/>
        </authorList>
    </citation>
    <scope>NUCLEOTIDE SEQUENCE [LARGE SCALE GENOMIC DNA]</scope>
    <source>
        <strain evidence="1 2">K23_9</strain>
    </source>
</reference>
<dbReference type="Proteomes" id="UP000319817">
    <property type="component" value="Chromosome"/>
</dbReference>
<organism evidence="1 2">
    <name type="scientific">Stieleria marina</name>
    <dbReference type="NCBI Taxonomy" id="1930275"/>
    <lineage>
        <taxon>Bacteria</taxon>
        <taxon>Pseudomonadati</taxon>
        <taxon>Planctomycetota</taxon>
        <taxon>Planctomycetia</taxon>
        <taxon>Pirellulales</taxon>
        <taxon>Pirellulaceae</taxon>
        <taxon>Stieleria</taxon>
    </lineage>
</organism>
<gene>
    <name evidence="1" type="ORF">K239x_34340</name>
</gene>
<accession>A0A517NWD6</accession>
<dbReference type="RefSeq" id="WP_145419271.1">
    <property type="nucleotide sequence ID" value="NZ_CP036526.1"/>
</dbReference>